<dbReference type="OrthoDB" id="5791097at2759"/>
<dbReference type="Gene3D" id="3.30.160.60">
    <property type="entry name" value="Classic Zinc Finger"/>
    <property type="match status" value="1"/>
</dbReference>
<dbReference type="PROSITE" id="PS00028">
    <property type="entry name" value="ZINC_FINGER_C2H2_1"/>
    <property type="match status" value="1"/>
</dbReference>
<feature type="compositionally biased region" description="Polar residues" evidence="1">
    <location>
        <begin position="277"/>
        <end position="287"/>
    </location>
</feature>
<protein>
    <submittedName>
        <fullName evidence="2">Uncharacterized protein</fullName>
    </submittedName>
</protein>
<feature type="compositionally biased region" description="Pro residues" evidence="1">
    <location>
        <begin position="121"/>
        <end position="131"/>
    </location>
</feature>
<dbReference type="EMBL" id="OB661338">
    <property type="protein sequence ID" value="CAD7227996.1"/>
    <property type="molecule type" value="Genomic_DNA"/>
</dbReference>
<proteinExistence type="predicted"/>
<dbReference type="PROSITE" id="PS50157">
    <property type="entry name" value="ZINC_FINGER_C2H2_2"/>
    <property type="match status" value="1"/>
</dbReference>
<feature type="region of interest" description="Disordered" evidence="1">
    <location>
        <begin position="92"/>
        <end position="131"/>
    </location>
</feature>
<feature type="region of interest" description="Disordered" evidence="1">
    <location>
        <begin position="148"/>
        <end position="176"/>
    </location>
</feature>
<name>A0A7R8WAG8_9CRUS</name>
<dbReference type="InterPro" id="IPR036236">
    <property type="entry name" value="Znf_C2H2_sf"/>
</dbReference>
<feature type="compositionally biased region" description="Polar residues" evidence="1">
    <location>
        <begin position="94"/>
        <end position="106"/>
    </location>
</feature>
<gene>
    <name evidence="2" type="ORF">CTOB1V02_LOCUS5889</name>
</gene>
<feature type="region of interest" description="Disordered" evidence="1">
    <location>
        <begin position="197"/>
        <end position="294"/>
    </location>
</feature>
<reference evidence="2" key="1">
    <citation type="submission" date="2020-11" db="EMBL/GenBank/DDBJ databases">
        <authorList>
            <person name="Tran Van P."/>
        </authorList>
    </citation>
    <scope>NUCLEOTIDE SEQUENCE</scope>
</reference>
<evidence type="ECO:0000313" key="2">
    <source>
        <dbReference type="EMBL" id="CAD7227996.1"/>
    </source>
</evidence>
<dbReference type="AlphaFoldDB" id="A0A7R8WAG8"/>
<evidence type="ECO:0000256" key="1">
    <source>
        <dbReference type="SAM" id="MobiDB-lite"/>
    </source>
</evidence>
<feature type="compositionally biased region" description="Basic and acidic residues" evidence="1">
    <location>
        <begin position="220"/>
        <end position="230"/>
    </location>
</feature>
<dbReference type="InterPro" id="IPR013087">
    <property type="entry name" value="Znf_C2H2_type"/>
</dbReference>
<accession>A0A7R8WAG8</accession>
<organism evidence="2">
    <name type="scientific">Cyprideis torosa</name>
    <dbReference type="NCBI Taxonomy" id="163714"/>
    <lineage>
        <taxon>Eukaryota</taxon>
        <taxon>Metazoa</taxon>
        <taxon>Ecdysozoa</taxon>
        <taxon>Arthropoda</taxon>
        <taxon>Crustacea</taxon>
        <taxon>Oligostraca</taxon>
        <taxon>Ostracoda</taxon>
        <taxon>Podocopa</taxon>
        <taxon>Podocopida</taxon>
        <taxon>Cytherocopina</taxon>
        <taxon>Cytheroidea</taxon>
        <taxon>Cytherideidae</taxon>
        <taxon>Cyprideis</taxon>
    </lineage>
</organism>
<sequence length="358" mass="39037">MVFFSASCASERSLFASLMLMIRHPSLVVVMMTQVADDLPWPCEFCDVRFRASSSLVLHLQGHVLQAAPKCDRCSERFFSMLGRDLHRCRLSANGRTSPPGTQAVTPGSALGEERGVVKPSPAPKTPLPPLVYPWKVEAMKVLAEGKLKQKGSSGGKLVSSGDNHKNSVLEGKTLNPLTKSAAGKLEEVQVTRMMVGHVPSKGKPPPTSPSNGWWKRKRTSEGAREQEAKRPRHAATPKEPLHSTRGRSSPELCEEKSLVMPLRTQSRESDGRQLKTPPSQIPQQKPSRMKRQETELSLNPLLVAMCVLASPRGSSAPNARFDPGTSASSRDLVTCDGGERPHQTFDAVELTPVLDSL</sequence>
<dbReference type="SUPFAM" id="SSF57667">
    <property type="entry name" value="beta-beta-alpha zinc fingers"/>
    <property type="match status" value="1"/>
</dbReference>